<feature type="transmembrane region" description="Helical" evidence="1">
    <location>
        <begin position="129"/>
        <end position="149"/>
    </location>
</feature>
<name>A0A5E7CI82_PSEFL</name>
<accession>A0A5E7CI82</accession>
<feature type="transmembrane region" description="Helical" evidence="1">
    <location>
        <begin position="49"/>
        <end position="68"/>
    </location>
</feature>
<evidence type="ECO:0008006" key="4">
    <source>
        <dbReference type="Google" id="ProtNLM"/>
    </source>
</evidence>
<sequence length="153" mass="16450">MSVSIDMQLQATASLLRRGGSLDRLSTGLTLLGALLGLGQYVMASPGTWGLTCSVTLLVLGLWQKYWALRVAFDADLFQHLAASAQELPERTQALDHALTALGLQPADRGGRPWNERISGALKLLRRQALLVAAQVLLTLVFIVAGPWLTFAG</sequence>
<dbReference type="AlphaFoldDB" id="A0A5E7CI82"/>
<protein>
    <recommendedName>
        <fullName evidence="4">Transmembrane protein</fullName>
    </recommendedName>
</protein>
<evidence type="ECO:0000256" key="1">
    <source>
        <dbReference type="SAM" id="Phobius"/>
    </source>
</evidence>
<dbReference type="EMBL" id="CABVHW010000008">
    <property type="protein sequence ID" value="VVO04497.1"/>
    <property type="molecule type" value="Genomic_DNA"/>
</dbReference>
<keyword evidence="1" id="KW-0812">Transmembrane</keyword>
<keyword evidence="1" id="KW-0472">Membrane</keyword>
<evidence type="ECO:0000313" key="2">
    <source>
        <dbReference type="EMBL" id="VVO04497.1"/>
    </source>
</evidence>
<proteinExistence type="predicted"/>
<evidence type="ECO:0000313" key="3">
    <source>
        <dbReference type="Proteomes" id="UP000381093"/>
    </source>
</evidence>
<keyword evidence="1" id="KW-1133">Transmembrane helix</keyword>
<organism evidence="2 3">
    <name type="scientific">Pseudomonas fluorescens</name>
    <dbReference type="NCBI Taxonomy" id="294"/>
    <lineage>
        <taxon>Bacteria</taxon>
        <taxon>Pseudomonadati</taxon>
        <taxon>Pseudomonadota</taxon>
        <taxon>Gammaproteobacteria</taxon>
        <taxon>Pseudomonadales</taxon>
        <taxon>Pseudomonadaceae</taxon>
        <taxon>Pseudomonas</taxon>
    </lineage>
</organism>
<dbReference type="Proteomes" id="UP000381093">
    <property type="component" value="Unassembled WGS sequence"/>
</dbReference>
<reference evidence="2 3" key="1">
    <citation type="submission" date="2019-09" db="EMBL/GenBank/DDBJ databases">
        <authorList>
            <person name="Chandra G."/>
            <person name="Truman W A."/>
        </authorList>
    </citation>
    <scope>NUCLEOTIDE SEQUENCE [LARGE SCALE GENOMIC DNA]</scope>
    <source>
        <strain evidence="2">PS710</strain>
    </source>
</reference>
<gene>
    <name evidence="2" type="ORF">PS710_02942</name>
</gene>